<gene>
    <name evidence="2" type="ORF">SteCoe_20721</name>
</gene>
<dbReference type="EMBL" id="MPUH01000478">
    <property type="protein sequence ID" value="OMJ79299.1"/>
    <property type="molecule type" value="Genomic_DNA"/>
</dbReference>
<reference evidence="2 3" key="1">
    <citation type="submission" date="2016-11" db="EMBL/GenBank/DDBJ databases">
        <title>The macronuclear genome of Stentor coeruleus: a giant cell with tiny introns.</title>
        <authorList>
            <person name="Slabodnick M."/>
            <person name="Ruby J.G."/>
            <person name="Reiff S.B."/>
            <person name="Swart E.C."/>
            <person name="Gosai S."/>
            <person name="Prabakaran S."/>
            <person name="Witkowska E."/>
            <person name="Larue G.E."/>
            <person name="Fisher S."/>
            <person name="Freeman R.M."/>
            <person name="Gunawardena J."/>
            <person name="Chu W."/>
            <person name="Stover N.A."/>
            <person name="Gregory B.D."/>
            <person name="Nowacki M."/>
            <person name="Derisi J."/>
            <person name="Roy S.W."/>
            <person name="Marshall W.F."/>
            <person name="Sood P."/>
        </authorList>
    </citation>
    <scope>NUCLEOTIDE SEQUENCE [LARGE SCALE GENOMIC DNA]</scope>
    <source>
        <strain evidence="2">WM001</strain>
    </source>
</reference>
<proteinExistence type="predicted"/>
<comment type="caution">
    <text evidence="2">The sequence shown here is derived from an EMBL/GenBank/DDBJ whole genome shotgun (WGS) entry which is preliminary data.</text>
</comment>
<evidence type="ECO:0000313" key="2">
    <source>
        <dbReference type="EMBL" id="OMJ79299.1"/>
    </source>
</evidence>
<dbReference type="InterPro" id="IPR011992">
    <property type="entry name" value="EF-hand-dom_pair"/>
</dbReference>
<sequence length="875" mass="102044">MGCIAFKSTAESVLEQISQKKQQIKEIESMISKPISIEMNYISTKPANIDIAQELQMSLYNFKTLSNNFPVDSIKYNRILTKFITSVNNFVNDNEYVILKLEESDYEKTIAEHFASLVENINELDKNLAQQINNKYQSLEKILTTGKHTSLLIELDKIKSKEIQMSSFRGGKFDNIAMRVSARLELGKDLEIIQTKLENEQHINSLNYDEIELTKLKNEITLLRNQKNDLERAWDVVKINSKSRAMKVSQLYKEVEETKLVNDDIKIQILEMNERKEKFHTNIIQIKEFNMLIREINQNIEEKKIELYNIIQENLIKSQKYKESKDLKGMIYKNIQEKSELEAKIAKVESFTKEKYPGYEDNMDKLLKLNNCLDDLPIMLLEKSENIAEQEKYHLSKLKNMVIIRLKYSLNKHIDGYFSKWKLISENGIFGDKSIISNMSRKSINDIPDSDSFNADDNKIASQSIEEVNKEFIENNELIKNLNEINEKPMSIFNLFKFLEELMDKKYETDLKDIKEGRMPGTMTEFIQEHLLKVFGVTRIASRQLGSIIPTLKELHQQKNPYGNLYCQLFQIFDPNPLNLHMAIFITRARYQFELIKEKYEKIIIPTSRKRNTRDMTKEAKIGGYAFVTDVIDLIKIMFENKKEIGIITLKLLRPENLSLEEYVIFMICQKINRIGKTVESVFNLIDKDLSLTIDKDELIFFTGKYVDLWVDEEDMNKCFSSLVTAGTNEIAKEVFMAKFGVKTFQELARNENYIVSKSKFLTSLVKVYKIIHKKTLASISSMLNSYPNELSKQDFVGLMNKLNPEMIKYFDKYFSEISNSNEFITHQAFLKFISKNGLGAFKQSPFAITDLYKGLEEKRVKTTLDDSFLKLIPK</sequence>
<evidence type="ECO:0000313" key="3">
    <source>
        <dbReference type="Proteomes" id="UP000187209"/>
    </source>
</evidence>
<name>A0A1R2BR72_9CILI</name>
<feature type="coiled-coil region" evidence="1">
    <location>
        <begin position="286"/>
        <end position="313"/>
    </location>
</feature>
<keyword evidence="1" id="KW-0175">Coiled coil</keyword>
<evidence type="ECO:0000256" key="1">
    <source>
        <dbReference type="SAM" id="Coils"/>
    </source>
</evidence>
<accession>A0A1R2BR72</accession>
<keyword evidence="3" id="KW-1185">Reference proteome</keyword>
<organism evidence="2 3">
    <name type="scientific">Stentor coeruleus</name>
    <dbReference type="NCBI Taxonomy" id="5963"/>
    <lineage>
        <taxon>Eukaryota</taxon>
        <taxon>Sar</taxon>
        <taxon>Alveolata</taxon>
        <taxon>Ciliophora</taxon>
        <taxon>Postciliodesmatophora</taxon>
        <taxon>Heterotrichea</taxon>
        <taxon>Heterotrichida</taxon>
        <taxon>Stentoridae</taxon>
        <taxon>Stentor</taxon>
    </lineage>
</organism>
<dbReference type="Proteomes" id="UP000187209">
    <property type="component" value="Unassembled WGS sequence"/>
</dbReference>
<protein>
    <submittedName>
        <fullName evidence="2">Uncharacterized protein</fullName>
    </submittedName>
</protein>
<dbReference type="AlphaFoldDB" id="A0A1R2BR72"/>
<dbReference type="OrthoDB" id="194918at2759"/>
<dbReference type="SUPFAM" id="SSF47473">
    <property type="entry name" value="EF-hand"/>
    <property type="match status" value="1"/>
</dbReference>